<feature type="transmembrane region" description="Helical" evidence="2">
    <location>
        <begin position="119"/>
        <end position="141"/>
    </location>
</feature>
<feature type="transmembrane region" description="Helical" evidence="2">
    <location>
        <begin position="294"/>
        <end position="318"/>
    </location>
</feature>
<feature type="transmembrane region" description="Helical" evidence="2">
    <location>
        <begin position="214"/>
        <end position="234"/>
    </location>
</feature>
<keyword evidence="2" id="KW-0812">Transmembrane</keyword>
<feature type="transmembrane region" description="Helical" evidence="2">
    <location>
        <begin position="46"/>
        <end position="69"/>
    </location>
</feature>
<proteinExistence type="predicted"/>
<evidence type="ECO:0000256" key="1">
    <source>
        <dbReference type="SAM" id="MobiDB-lite"/>
    </source>
</evidence>
<accession>Z9JNM4</accession>
<feature type="transmembrane region" description="Helical" evidence="2">
    <location>
        <begin position="254"/>
        <end position="282"/>
    </location>
</feature>
<dbReference type="AlphaFoldDB" id="Z9JNM4"/>
<dbReference type="HOGENOM" id="CLU_770906_0_0_11"/>
<evidence type="ECO:0000313" key="3">
    <source>
        <dbReference type="EMBL" id="EWS80005.1"/>
    </source>
</evidence>
<evidence type="ECO:0000313" key="4">
    <source>
        <dbReference type="Proteomes" id="UP000023067"/>
    </source>
</evidence>
<name>Z9JNM4_9MICO</name>
<dbReference type="RefSeq" id="WP_038374058.1">
    <property type="nucleotide sequence ID" value="NZ_KK070004.1"/>
</dbReference>
<reference evidence="3 4" key="1">
    <citation type="submission" date="2014-02" db="EMBL/GenBank/DDBJ databases">
        <title>Genome sequence of Brachybacterium phenoliresistens strain W13A50.</title>
        <authorList>
            <person name="Wang X."/>
        </authorList>
    </citation>
    <scope>NUCLEOTIDE SEQUENCE [LARGE SCALE GENOMIC DNA]</scope>
    <source>
        <strain evidence="3 4">W13A50</strain>
    </source>
</reference>
<dbReference type="EMBL" id="JDYK01000021">
    <property type="protein sequence ID" value="EWS80005.1"/>
    <property type="molecule type" value="Genomic_DNA"/>
</dbReference>
<feature type="region of interest" description="Disordered" evidence="1">
    <location>
        <begin position="1"/>
        <end position="31"/>
    </location>
</feature>
<keyword evidence="4" id="KW-1185">Reference proteome</keyword>
<dbReference type="PATRIC" id="fig|396014.3.peg.3238"/>
<keyword evidence="2" id="KW-0472">Membrane</keyword>
<feature type="transmembrane region" description="Helical" evidence="2">
    <location>
        <begin position="81"/>
        <end position="107"/>
    </location>
</feature>
<gene>
    <name evidence="3" type="ORF">BF93_08695</name>
</gene>
<dbReference type="STRING" id="396014.BF93_08695"/>
<feature type="transmembrane region" description="Helical" evidence="2">
    <location>
        <begin position="338"/>
        <end position="356"/>
    </location>
</feature>
<sequence>MDPHRRNPLAPTPPSAPGADAGPGTVPAPAGQAAGTRRWLRATIGLGVLLVLASGWQLIGSLVIGPMLYASAGGMRSIQVLSVVSSFLGSFPLAVAGAAAAVSALGLHARAPRGAMGAVVAIVLAVLAADLLPTLLTGIIHLLPAGGGDRPASLLPTILRFLALGIPVLVAAAGVAVAAVLALRAVRAPQRQSEGSGAPRGQDPAASRRSARTAAIAVTALAILMVLTTVWVLVVRLPAAWDLLVGEPSGLLIARIQLASLVAGAPSALAHGALLIALGSLIGRVGEDGRRPAWIAVLVAAGAGVVAVAMTQLIALAGAAAQVAGYAVANLLANSSSVLLWLLAATAVVVLSWSAARRS</sequence>
<protein>
    <submittedName>
        <fullName evidence="3">Uncharacterized protein</fullName>
    </submittedName>
</protein>
<comment type="caution">
    <text evidence="3">The sequence shown here is derived from an EMBL/GenBank/DDBJ whole genome shotgun (WGS) entry which is preliminary data.</text>
</comment>
<dbReference type="Proteomes" id="UP000023067">
    <property type="component" value="Unassembled WGS sequence"/>
</dbReference>
<feature type="transmembrane region" description="Helical" evidence="2">
    <location>
        <begin position="161"/>
        <end position="183"/>
    </location>
</feature>
<evidence type="ECO:0000256" key="2">
    <source>
        <dbReference type="SAM" id="Phobius"/>
    </source>
</evidence>
<organism evidence="3 4">
    <name type="scientific">Brachybacterium phenoliresistens</name>
    <dbReference type="NCBI Taxonomy" id="396014"/>
    <lineage>
        <taxon>Bacteria</taxon>
        <taxon>Bacillati</taxon>
        <taxon>Actinomycetota</taxon>
        <taxon>Actinomycetes</taxon>
        <taxon>Micrococcales</taxon>
        <taxon>Dermabacteraceae</taxon>
        <taxon>Brachybacterium</taxon>
    </lineage>
</organism>
<keyword evidence="2" id="KW-1133">Transmembrane helix</keyword>